<dbReference type="AlphaFoldDB" id="W7TD24"/>
<accession>W7TD24</accession>
<feature type="compositionally biased region" description="Polar residues" evidence="1">
    <location>
        <begin position="236"/>
        <end position="246"/>
    </location>
</feature>
<proteinExistence type="predicted"/>
<feature type="region of interest" description="Disordered" evidence="1">
    <location>
        <begin position="1"/>
        <end position="40"/>
    </location>
</feature>
<feature type="region of interest" description="Disordered" evidence="1">
    <location>
        <begin position="89"/>
        <end position="115"/>
    </location>
</feature>
<dbReference type="Proteomes" id="UP000019335">
    <property type="component" value="Chromosome 12"/>
</dbReference>
<feature type="compositionally biased region" description="Pro residues" evidence="1">
    <location>
        <begin position="98"/>
        <end position="112"/>
    </location>
</feature>
<organism evidence="2 3">
    <name type="scientific">Nannochloropsis gaditana</name>
    <dbReference type="NCBI Taxonomy" id="72520"/>
    <lineage>
        <taxon>Eukaryota</taxon>
        <taxon>Sar</taxon>
        <taxon>Stramenopiles</taxon>
        <taxon>Ochrophyta</taxon>
        <taxon>Eustigmatophyceae</taxon>
        <taxon>Eustigmatales</taxon>
        <taxon>Monodopsidaceae</taxon>
        <taxon>Nannochloropsis</taxon>
    </lineage>
</organism>
<protein>
    <submittedName>
        <fullName evidence="2">Uncharacterized protein</fullName>
    </submittedName>
</protein>
<reference evidence="2 3" key="1">
    <citation type="journal article" date="2014" name="Mol. Plant">
        <title>Chromosome Scale Genome Assembly and Transcriptome Profiling of Nannochloropsis gaditana in Nitrogen Depletion.</title>
        <authorList>
            <person name="Corteggiani Carpinelli E."/>
            <person name="Telatin A."/>
            <person name="Vitulo N."/>
            <person name="Forcato C."/>
            <person name="D'Angelo M."/>
            <person name="Schiavon R."/>
            <person name="Vezzi A."/>
            <person name="Giacometti G.M."/>
            <person name="Morosinotto T."/>
            <person name="Valle G."/>
        </authorList>
    </citation>
    <scope>NUCLEOTIDE SEQUENCE [LARGE SCALE GENOMIC DNA]</scope>
    <source>
        <strain evidence="2 3">B-31</strain>
    </source>
</reference>
<comment type="caution">
    <text evidence="2">The sequence shown here is derived from an EMBL/GenBank/DDBJ whole genome shotgun (WGS) entry which is preliminary data.</text>
</comment>
<feature type="compositionally biased region" description="Polar residues" evidence="1">
    <location>
        <begin position="190"/>
        <end position="201"/>
    </location>
</feature>
<gene>
    <name evidence="2" type="ORF">Naga_100092g3</name>
</gene>
<feature type="compositionally biased region" description="Polar residues" evidence="1">
    <location>
        <begin position="279"/>
        <end position="291"/>
    </location>
</feature>
<name>W7TD24_9STRA</name>
<evidence type="ECO:0000313" key="3">
    <source>
        <dbReference type="Proteomes" id="UP000019335"/>
    </source>
</evidence>
<keyword evidence="3" id="KW-1185">Reference proteome</keyword>
<feature type="compositionally biased region" description="Basic residues" evidence="1">
    <location>
        <begin position="7"/>
        <end position="16"/>
    </location>
</feature>
<dbReference type="EMBL" id="AZIL01001069">
    <property type="protein sequence ID" value="EWM24915.1"/>
    <property type="molecule type" value="Genomic_DNA"/>
</dbReference>
<dbReference type="OrthoDB" id="10363306at2759"/>
<feature type="region of interest" description="Disordered" evidence="1">
    <location>
        <begin position="178"/>
        <end position="201"/>
    </location>
</feature>
<evidence type="ECO:0000313" key="2">
    <source>
        <dbReference type="EMBL" id="EWM24915.1"/>
    </source>
</evidence>
<feature type="region of interest" description="Disordered" evidence="1">
    <location>
        <begin position="233"/>
        <end position="298"/>
    </location>
</feature>
<sequence>MSDVKSLFRKKTKQAAKAKTEPVKPTAEEEEDDEWGVAPKPTEQLYLGNRKARELIGGAYADVNLAVKVAHDDTKAVFHDVRKKAVSAAASEASPAAPVEPSPPPAPEPAPTAQPGCVYRGVQDVAFSKNLPLIDYHILLGIYCSLSSPLFSSPSPFLPVSLLPPDRSDRRWRSRRVLAEQGLIPPPLDSGSNSSSKENATATEAFPALSGFPSLGPARAAGPSPVVAAGRWGQVADTSSSRTTGQKIEKEGGVTPAPAGTASEGAKIESEGPLAAPPSASNAVLSTPSSQGKEKESTFVAPTVTGATESLNVQDSSVGVRQEKVEGNVAVDVIAEGVATVDLKSKFGTKKKKKKHIDIDA</sequence>
<evidence type="ECO:0000256" key="1">
    <source>
        <dbReference type="SAM" id="MobiDB-lite"/>
    </source>
</evidence>